<dbReference type="GO" id="GO:0046654">
    <property type="term" value="P:tetrahydrofolate biosynthetic process"/>
    <property type="evidence" value="ECO:0007669"/>
    <property type="project" value="UniProtKB-UniPathway"/>
</dbReference>
<evidence type="ECO:0000313" key="12">
    <source>
        <dbReference type="Proteomes" id="UP000216361"/>
    </source>
</evidence>
<evidence type="ECO:0000256" key="8">
    <source>
        <dbReference type="ARBA" id="ARBA00022909"/>
    </source>
</evidence>
<evidence type="ECO:0000259" key="10">
    <source>
        <dbReference type="PROSITE" id="PS50972"/>
    </source>
</evidence>
<evidence type="ECO:0000256" key="9">
    <source>
        <dbReference type="RuleBase" id="RU361205"/>
    </source>
</evidence>
<proteinExistence type="inferred from homology"/>
<dbReference type="InterPro" id="IPR000489">
    <property type="entry name" value="Pterin-binding_dom"/>
</dbReference>
<keyword evidence="6 9" id="KW-0479">Metal-binding</keyword>
<accession>A0A255XJX3</accession>
<sequence>MAEILPYPDANHPPSASSLARRVNGFAQRISFLPGGLGERQTAIMGIINVTPDSFFDGGAHDSAEAAIAHGLRLAEAGAEILDIGGESTRPGAAPLDPQEEIRRTIPVVRELANRGLLISIDTRHAAVMAAALDAGAAILNDITALTGDPAAVQVAARSSAPVILMHMRGSDPRTMQDNPVYADVVAEVYRYLGQRITALEAAGIPRTRLCVDPGIGFGKTADHNVQLLRHLPLLHGLGCAVLLGASRKRFISALSANEGPQDRLAGSLTAAISAFSAGVQIVRVHDVAETAQARAVWFAIHA</sequence>
<dbReference type="AlphaFoldDB" id="A0A255XJX3"/>
<keyword evidence="12" id="KW-1185">Reference proteome</keyword>
<dbReference type="InterPro" id="IPR011005">
    <property type="entry name" value="Dihydropteroate_synth-like_sf"/>
</dbReference>
<dbReference type="Proteomes" id="UP000216361">
    <property type="component" value="Unassembled WGS sequence"/>
</dbReference>
<evidence type="ECO:0000256" key="3">
    <source>
        <dbReference type="ARBA" id="ARBA00004763"/>
    </source>
</evidence>
<comment type="catalytic activity">
    <reaction evidence="1">
        <text>(7,8-dihydropterin-6-yl)methyl diphosphate + 4-aminobenzoate = 7,8-dihydropteroate + diphosphate</text>
        <dbReference type="Rhea" id="RHEA:19949"/>
        <dbReference type="ChEBI" id="CHEBI:17836"/>
        <dbReference type="ChEBI" id="CHEBI:17839"/>
        <dbReference type="ChEBI" id="CHEBI:33019"/>
        <dbReference type="ChEBI" id="CHEBI:72950"/>
        <dbReference type="EC" id="2.5.1.15"/>
    </reaction>
</comment>
<organism evidence="11 12">
    <name type="scientific">Elstera cyanobacteriorum</name>
    <dbReference type="NCBI Taxonomy" id="2022747"/>
    <lineage>
        <taxon>Bacteria</taxon>
        <taxon>Pseudomonadati</taxon>
        <taxon>Pseudomonadota</taxon>
        <taxon>Alphaproteobacteria</taxon>
        <taxon>Rhodospirillales</taxon>
        <taxon>Rhodospirillaceae</taxon>
        <taxon>Elstera</taxon>
    </lineage>
</organism>
<dbReference type="EC" id="2.5.1.15" evidence="4 9"/>
<gene>
    <name evidence="11" type="primary">folP</name>
    <name evidence="11" type="ORF">CHR90_17265</name>
</gene>
<dbReference type="InterPro" id="IPR006390">
    <property type="entry name" value="DHP_synth_dom"/>
</dbReference>
<dbReference type="PANTHER" id="PTHR20941">
    <property type="entry name" value="FOLATE SYNTHESIS PROTEINS"/>
    <property type="match status" value="1"/>
</dbReference>
<dbReference type="UniPathway" id="UPA00077">
    <property type="reaction ID" value="UER00156"/>
</dbReference>
<dbReference type="Pfam" id="PF00809">
    <property type="entry name" value="Pterin_bind"/>
    <property type="match status" value="1"/>
</dbReference>
<dbReference type="PROSITE" id="PS50972">
    <property type="entry name" value="PTERIN_BINDING"/>
    <property type="match status" value="1"/>
</dbReference>
<comment type="caution">
    <text evidence="11">The sequence shown here is derived from an EMBL/GenBank/DDBJ whole genome shotgun (WGS) entry which is preliminary data.</text>
</comment>
<comment type="function">
    <text evidence="9">Catalyzes the condensation of para-aminobenzoate (pABA) with 6-hydroxymethyl-7,8-dihydropterin diphosphate (DHPt-PP) to form 7,8-dihydropteroate (H2Pte), the immediate precursor of folate derivatives.</text>
</comment>
<dbReference type="PROSITE" id="PS00793">
    <property type="entry name" value="DHPS_2"/>
    <property type="match status" value="1"/>
</dbReference>
<dbReference type="NCBIfam" id="TIGR01496">
    <property type="entry name" value="DHPS"/>
    <property type="match status" value="1"/>
</dbReference>
<protein>
    <recommendedName>
        <fullName evidence="4 9">Dihydropteroate synthase</fullName>
        <shortName evidence="9">DHPS</shortName>
        <ecNumber evidence="4 9">2.5.1.15</ecNumber>
    </recommendedName>
    <alternativeName>
        <fullName evidence="9">Dihydropteroate pyrophosphorylase</fullName>
    </alternativeName>
</protein>
<dbReference type="PROSITE" id="PS00792">
    <property type="entry name" value="DHPS_1"/>
    <property type="match status" value="1"/>
</dbReference>
<dbReference type="RefSeq" id="WP_094410373.1">
    <property type="nucleotide sequence ID" value="NZ_BMJZ01000003.1"/>
</dbReference>
<evidence type="ECO:0000256" key="6">
    <source>
        <dbReference type="ARBA" id="ARBA00022723"/>
    </source>
</evidence>
<dbReference type="EMBL" id="NOXS01000035">
    <property type="protein sequence ID" value="OYQ16735.1"/>
    <property type="molecule type" value="Genomic_DNA"/>
</dbReference>
<evidence type="ECO:0000256" key="7">
    <source>
        <dbReference type="ARBA" id="ARBA00022842"/>
    </source>
</evidence>
<dbReference type="Gene3D" id="3.20.20.20">
    <property type="entry name" value="Dihydropteroate synthase-like"/>
    <property type="match status" value="1"/>
</dbReference>
<dbReference type="GO" id="GO:0005829">
    <property type="term" value="C:cytosol"/>
    <property type="evidence" value="ECO:0007669"/>
    <property type="project" value="TreeGrafter"/>
</dbReference>
<keyword evidence="8 9" id="KW-0289">Folate biosynthesis</keyword>
<keyword evidence="7 9" id="KW-0460">Magnesium</keyword>
<name>A0A255XJX3_9PROT</name>
<evidence type="ECO:0000256" key="1">
    <source>
        <dbReference type="ARBA" id="ARBA00000012"/>
    </source>
</evidence>
<dbReference type="GO" id="GO:0004156">
    <property type="term" value="F:dihydropteroate synthase activity"/>
    <property type="evidence" value="ECO:0007669"/>
    <property type="project" value="UniProtKB-EC"/>
</dbReference>
<keyword evidence="5 9" id="KW-0808">Transferase</keyword>
<comment type="similarity">
    <text evidence="9">Belongs to the DHPS family.</text>
</comment>
<dbReference type="SUPFAM" id="SSF51717">
    <property type="entry name" value="Dihydropteroate synthetase-like"/>
    <property type="match status" value="1"/>
</dbReference>
<evidence type="ECO:0000256" key="5">
    <source>
        <dbReference type="ARBA" id="ARBA00022679"/>
    </source>
</evidence>
<dbReference type="GO" id="GO:0046872">
    <property type="term" value="F:metal ion binding"/>
    <property type="evidence" value="ECO:0007669"/>
    <property type="project" value="UniProtKB-KW"/>
</dbReference>
<feature type="domain" description="Pterin-binding" evidence="10">
    <location>
        <begin position="42"/>
        <end position="296"/>
    </location>
</feature>
<dbReference type="GO" id="GO:0046656">
    <property type="term" value="P:folic acid biosynthetic process"/>
    <property type="evidence" value="ECO:0007669"/>
    <property type="project" value="UniProtKB-KW"/>
</dbReference>
<dbReference type="PANTHER" id="PTHR20941:SF1">
    <property type="entry name" value="FOLIC ACID SYNTHESIS PROTEIN FOL1"/>
    <property type="match status" value="1"/>
</dbReference>
<reference evidence="11 12" key="1">
    <citation type="submission" date="2017-07" db="EMBL/GenBank/DDBJ databases">
        <title>Elstera cyanobacteriorum sp. nov., a novel bacterium isolated from cyanobacterial aggregates in a eutrophic lake.</title>
        <authorList>
            <person name="Cai H."/>
        </authorList>
    </citation>
    <scope>NUCLEOTIDE SEQUENCE [LARGE SCALE GENOMIC DNA]</scope>
    <source>
        <strain evidence="11 12">TH019</strain>
    </source>
</reference>
<dbReference type="OrthoDB" id="9811744at2"/>
<comment type="cofactor">
    <cofactor evidence="2 9">
        <name>Mg(2+)</name>
        <dbReference type="ChEBI" id="CHEBI:18420"/>
    </cofactor>
</comment>
<evidence type="ECO:0000256" key="2">
    <source>
        <dbReference type="ARBA" id="ARBA00001946"/>
    </source>
</evidence>
<evidence type="ECO:0000313" key="11">
    <source>
        <dbReference type="EMBL" id="OYQ16735.1"/>
    </source>
</evidence>
<dbReference type="CDD" id="cd00739">
    <property type="entry name" value="DHPS"/>
    <property type="match status" value="1"/>
</dbReference>
<evidence type="ECO:0000256" key="4">
    <source>
        <dbReference type="ARBA" id="ARBA00012458"/>
    </source>
</evidence>
<dbReference type="InterPro" id="IPR045031">
    <property type="entry name" value="DHP_synth-like"/>
</dbReference>
<comment type="pathway">
    <text evidence="3 9">Cofactor biosynthesis; tetrahydrofolate biosynthesis; 7,8-dihydrofolate from 2-amino-4-hydroxy-6-hydroxymethyl-7,8-dihydropteridine diphosphate and 4-aminobenzoate: step 1/2.</text>
</comment>